<proteinExistence type="predicted"/>
<feature type="transmembrane region" description="Helical" evidence="1">
    <location>
        <begin position="16"/>
        <end position="34"/>
    </location>
</feature>
<protein>
    <submittedName>
        <fullName evidence="2">26361_t:CDS:1</fullName>
    </submittedName>
</protein>
<dbReference type="Proteomes" id="UP000789405">
    <property type="component" value="Unassembled WGS sequence"/>
</dbReference>
<name>A0A9N9PAA5_9GLOM</name>
<accession>A0A9N9PAA5</accession>
<keyword evidence="3" id="KW-1185">Reference proteome</keyword>
<evidence type="ECO:0000256" key="1">
    <source>
        <dbReference type="SAM" id="Phobius"/>
    </source>
</evidence>
<evidence type="ECO:0000313" key="2">
    <source>
        <dbReference type="EMBL" id="CAG8803941.1"/>
    </source>
</evidence>
<evidence type="ECO:0000313" key="3">
    <source>
        <dbReference type="Proteomes" id="UP000789405"/>
    </source>
</evidence>
<comment type="caution">
    <text evidence="2">The sequence shown here is derived from an EMBL/GenBank/DDBJ whole genome shotgun (WGS) entry which is preliminary data.</text>
</comment>
<gene>
    <name evidence="2" type="ORF">DERYTH_LOCUS23997</name>
</gene>
<sequence>MAGALGPHGFPQPGRGYVFVSKLLGASMLFWMLYRGKKDGPVLL</sequence>
<dbReference type="AlphaFoldDB" id="A0A9N9PAA5"/>
<organism evidence="2 3">
    <name type="scientific">Dentiscutata erythropus</name>
    <dbReference type="NCBI Taxonomy" id="1348616"/>
    <lineage>
        <taxon>Eukaryota</taxon>
        <taxon>Fungi</taxon>
        <taxon>Fungi incertae sedis</taxon>
        <taxon>Mucoromycota</taxon>
        <taxon>Glomeromycotina</taxon>
        <taxon>Glomeromycetes</taxon>
        <taxon>Diversisporales</taxon>
        <taxon>Gigasporaceae</taxon>
        <taxon>Dentiscutata</taxon>
    </lineage>
</organism>
<keyword evidence="1" id="KW-0812">Transmembrane</keyword>
<feature type="non-terminal residue" evidence="2">
    <location>
        <position position="44"/>
    </location>
</feature>
<keyword evidence="1" id="KW-1133">Transmembrane helix</keyword>
<dbReference type="OrthoDB" id="531564at2759"/>
<keyword evidence="1" id="KW-0472">Membrane</keyword>
<reference evidence="2" key="1">
    <citation type="submission" date="2021-06" db="EMBL/GenBank/DDBJ databases">
        <authorList>
            <person name="Kallberg Y."/>
            <person name="Tangrot J."/>
            <person name="Rosling A."/>
        </authorList>
    </citation>
    <scope>NUCLEOTIDE SEQUENCE</scope>
    <source>
        <strain evidence="2">MA453B</strain>
    </source>
</reference>
<dbReference type="EMBL" id="CAJVPY010038428">
    <property type="protein sequence ID" value="CAG8803941.1"/>
    <property type="molecule type" value="Genomic_DNA"/>
</dbReference>